<protein>
    <submittedName>
        <fullName evidence="2">Uncharacterized protein</fullName>
    </submittedName>
</protein>
<proteinExistence type="predicted"/>
<organism evidence="2 3">
    <name type="scientific">Botrytis byssoidea</name>
    <dbReference type="NCBI Taxonomy" id="139641"/>
    <lineage>
        <taxon>Eukaryota</taxon>
        <taxon>Fungi</taxon>
        <taxon>Dikarya</taxon>
        <taxon>Ascomycota</taxon>
        <taxon>Pezizomycotina</taxon>
        <taxon>Leotiomycetes</taxon>
        <taxon>Helotiales</taxon>
        <taxon>Sclerotiniaceae</taxon>
        <taxon>Botrytis</taxon>
    </lineage>
</organism>
<evidence type="ECO:0000256" key="1">
    <source>
        <dbReference type="SAM" id="SignalP"/>
    </source>
</evidence>
<evidence type="ECO:0000313" key="2">
    <source>
        <dbReference type="EMBL" id="KAF7941845.1"/>
    </source>
</evidence>
<reference evidence="2 3" key="1">
    <citation type="journal article" date="2020" name="Genome Biol. Evol.">
        <title>Comparative genomics of Sclerotiniaceae.</title>
        <authorList>
            <person name="Valero Jimenez C.A."/>
            <person name="Steentjes M."/>
            <person name="Scholten O.E."/>
            <person name="Van Kan J.A.L."/>
        </authorList>
    </citation>
    <scope>NUCLEOTIDE SEQUENCE [LARGE SCALE GENOMIC DNA]</scope>
    <source>
        <strain evidence="2 3">MUCL 94</strain>
    </source>
</reference>
<feature type="chain" id="PRO_5040238652" evidence="1">
    <location>
        <begin position="24"/>
        <end position="170"/>
    </location>
</feature>
<sequence>MHITTTSLLTLLFSLSIPLSITAIPTPAPAPASKTTKEDLSYLAELFASDSLARSFKLRADSQFPLADPSANKKVCGRAYARKETETAFFGKQCCCMFLHTKDGAGGQRKAERIHGGALVGGLLEHREGGLGVRLGLRGGETRFWGEGGGAEDAMITCGLDEGTGVCEEG</sequence>
<dbReference type="GeneID" id="62150271"/>
<keyword evidence="1" id="KW-0732">Signal</keyword>
<gene>
    <name evidence="2" type="ORF">EAE97_006682</name>
</gene>
<name>A0A9P5IKZ1_9HELO</name>
<dbReference type="RefSeq" id="XP_038732127.1">
    <property type="nucleotide sequence ID" value="XM_038877195.1"/>
</dbReference>
<feature type="signal peptide" evidence="1">
    <location>
        <begin position="1"/>
        <end position="23"/>
    </location>
</feature>
<dbReference type="Proteomes" id="UP000710849">
    <property type="component" value="Unassembled WGS sequence"/>
</dbReference>
<keyword evidence="3" id="KW-1185">Reference proteome</keyword>
<dbReference type="EMBL" id="RCSW01000012">
    <property type="protein sequence ID" value="KAF7941845.1"/>
    <property type="molecule type" value="Genomic_DNA"/>
</dbReference>
<accession>A0A9P5IKZ1</accession>
<dbReference type="AlphaFoldDB" id="A0A9P5IKZ1"/>
<evidence type="ECO:0000313" key="3">
    <source>
        <dbReference type="Proteomes" id="UP000710849"/>
    </source>
</evidence>
<comment type="caution">
    <text evidence="2">The sequence shown here is derived from an EMBL/GenBank/DDBJ whole genome shotgun (WGS) entry which is preliminary data.</text>
</comment>